<proteinExistence type="predicted"/>
<feature type="compositionally biased region" description="Basic and acidic residues" evidence="1">
    <location>
        <begin position="128"/>
        <end position="149"/>
    </location>
</feature>
<accession>A0ABN6RXP7</accession>
<feature type="compositionally biased region" description="Basic and acidic residues" evidence="1">
    <location>
        <begin position="110"/>
        <end position="120"/>
    </location>
</feature>
<dbReference type="RefSeq" id="WP_264981306.1">
    <property type="nucleotide sequence ID" value="NZ_AP026708.1"/>
</dbReference>
<feature type="domain" description="Urease accessory protein UreH-like transmembrane" evidence="3">
    <location>
        <begin position="157"/>
        <end position="248"/>
    </location>
</feature>
<keyword evidence="5" id="KW-1185">Reference proteome</keyword>
<evidence type="ECO:0000256" key="2">
    <source>
        <dbReference type="SAM" id="Phobius"/>
    </source>
</evidence>
<evidence type="ECO:0000313" key="5">
    <source>
        <dbReference type="Proteomes" id="UP001061361"/>
    </source>
</evidence>
<protein>
    <recommendedName>
        <fullName evidence="3">Urease accessory protein UreH-like transmembrane domain-containing protein</fullName>
    </recommendedName>
</protein>
<feature type="transmembrane region" description="Helical" evidence="2">
    <location>
        <begin position="81"/>
        <end position="100"/>
    </location>
</feature>
<dbReference type="Pfam" id="PF13386">
    <property type="entry name" value="DsbD_2"/>
    <property type="match status" value="1"/>
</dbReference>
<organism evidence="4 5">
    <name type="scientific">Pseudodesulfovibrio portus</name>
    <dbReference type="NCBI Taxonomy" id="231439"/>
    <lineage>
        <taxon>Bacteria</taxon>
        <taxon>Pseudomonadati</taxon>
        <taxon>Thermodesulfobacteriota</taxon>
        <taxon>Desulfovibrionia</taxon>
        <taxon>Desulfovibrionales</taxon>
        <taxon>Desulfovibrionaceae</taxon>
    </lineage>
</organism>
<reference evidence="4" key="1">
    <citation type="submission" date="2022-08" db="EMBL/GenBank/DDBJ databases">
        <title>Genome Sequence of the sulphate-reducing bacterium, Pseudodesulfovibrio portus JCM14722.</title>
        <authorList>
            <person name="Kondo R."/>
            <person name="Kataoka T."/>
        </authorList>
    </citation>
    <scope>NUCLEOTIDE SEQUENCE</scope>
    <source>
        <strain evidence="4">JCM 14722</strain>
    </source>
</reference>
<dbReference type="InterPro" id="IPR051224">
    <property type="entry name" value="NiCoT_RcnA"/>
</dbReference>
<gene>
    <name evidence="4" type="ORF">JCM14722_19400</name>
</gene>
<dbReference type="InterPro" id="IPR036259">
    <property type="entry name" value="MFS_trans_sf"/>
</dbReference>
<evidence type="ECO:0000256" key="1">
    <source>
        <dbReference type="SAM" id="MobiDB-lite"/>
    </source>
</evidence>
<dbReference type="PANTHER" id="PTHR40659">
    <property type="entry name" value="NICKEL/COBALT EFFLUX SYSTEM RCNA"/>
    <property type="match status" value="1"/>
</dbReference>
<dbReference type="InterPro" id="IPR039447">
    <property type="entry name" value="UreH-like_TM_dom"/>
</dbReference>
<dbReference type="Proteomes" id="UP001061361">
    <property type="component" value="Chromosome"/>
</dbReference>
<evidence type="ECO:0000259" key="3">
    <source>
        <dbReference type="Pfam" id="PF13386"/>
    </source>
</evidence>
<feature type="transmembrane region" description="Helical" evidence="2">
    <location>
        <begin position="197"/>
        <end position="215"/>
    </location>
</feature>
<feature type="transmembrane region" description="Helical" evidence="2">
    <location>
        <begin position="46"/>
        <end position="69"/>
    </location>
</feature>
<feature type="region of interest" description="Disordered" evidence="1">
    <location>
        <begin position="110"/>
        <end position="149"/>
    </location>
</feature>
<feature type="transmembrane region" description="Helical" evidence="2">
    <location>
        <begin position="235"/>
        <end position="253"/>
    </location>
</feature>
<sequence length="256" mass="28116">MEFESIFWVALQSSLILGLVHGVNPCGHSWLVLAPFVYGEKRGRRVFSLTAAFILGTTLACLGIGLTLGSISLAIPPSFNFYVDVITFVILLALGLTLIVKPELLHSHDHDHHHDHDHDHDHHHHDHDHHDHAHDDHGHEGGRCGCHSHDQPRSAARSVTFWGLFTIGFLNMIVPCPTLAIMYSYALDSGSVYKGTMVFASYALGTAIALAGVIYAIYKAAGFVRTLSQEWVEPLVMRIAGVMTIGFAGYALYTSL</sequence>
<dbReference type="PANTHER" id="PTHR40659:SF1">
    <property type="entry name" value="NICKEL_COBALT EFFLUX SYSTEM RCNA"/>
    <property type="match status" value="1"/>
</dbReference>
<feature type="transmembrane region" description="Helical" evidence="2">
    <location>
        <begin position="161"/>
        <end position="185"/>
    </location>
</feature>
<evidence type="ECO:0000313" key="4">
    <source>
        <dbReference type="EMBL" id="BDQ34398.1"/>
    </source>
</evidence>
<keyword evidence="2" id="KW-0472">Membrane</keyword>
<name>A0ABN6RXP7_9BACT</name>
<dbReference type="EMBL" id="AP026708">
    <property type="protein sequence ID" value="BDQ34398.1"/>
    <property type="molecule type" value="Genomic_DNA"/>
</dbReference>
<keyword evidence="2" id="KW-1133">Transmembrane helix</keyword>
<dbReference type="SUPFAM" id="SSF103473">
    <property type="entry name" value="MFS general substrate transporter"/>
    <property type="match status" value="1"/>
</dbReference>
<keyword evidence="2" id="KW-0812">Transmembrane</keyword>